<organism evidence="2 3">
    <name type="scientific">Crotalaria pallida</name>
    <name type="common">Smooth rattlebox</name>
    <name type="synonym">Crotalaria striata</name>
    <dbReference type="NCBI Taxonomy" id="3830"/>
    <lineage>
        <taxon>Eukaryota</taxon>
        <taxon>Viridiplantae</taxon>
        <taxon>Streptophyta</taxon>
        <taxon>Embryophyta</taxon>
        <taxon>Tracheophyta</taxon>
        <taxon>Spermatophyta</taxon>
        <taxon>Magnoliopsida</taxon>
        <taxon>eudicotyledons</taxon>
        <taxon>Gunneridae</taxon>
        <taxon>Pentapetalae</taxon>
        <taxon>rosids</taxon>
        <taxon>fabids</taxon>
        <taxon>Fabales</taxon>
        <taxon>Fabaceae</taxon>
        <taxon>Papilionoideae</taxon>
        <taxon>50 kb inversion clade</taxon>
        <taxon>genistoids sensu lato</taxon>
        <taxon>core genistoids</taxon>
        <taxon>Crotalarieae</taxon>
        <taxon>Crotalaria</taxon>
    </lineage>
</organism>
<protein>
    <submittedName>
        <fullName evidence="2">Uncharacterized protein</fullName>
    </submittedName>
</protein>
<keyword evidence="3" id="KW-1185">Reference proteome</keyword>
<dbReference type="Proteomes" id="UP001372338">
    <property type="component" value="Unassembled WGS sequence"/>
</dbReference>
<gene>
    <name evidence="2" type="ORF">RIF29_29152</name>
</gene>
<dbReference type="EMBL" id="JAYWIO010000006">
    <property type="protein sequence ID" value="KAK7255733.1"/>
    <property type="molecule type" value="Genomic_DNA"/>
</dbReference>
<feature type="region of interest" description="Disordered" evidence="1">
    <location>
        <begin position="52"/>
        <end position="93"/>
    </location>
</feature>
<proteinExistence type="predicted"/>
<comment type="caution">
    <text evidence="2">The sequence shown here is derived from an EMBL/GenBank/DDBJ whole genome shotgun (WGS) entry which is preliminary data.</text>
</comment>
<evidence type="ECO:0000313" key="3">
    <source>
        <dbReference type="Proteomes" id="UP001372338"/>
    </source>
</evidence>
<accession>A0AAN9EEG1</accession>
<dbReference type="AlphaFoldDB" id="A0AAN9EEG1"/>
<sequence>MEVRCGPEKVYRHRCEPVKAWCYTLPARIDPGVEEVDVYEDLDPIEPLKDELEAVPQSDPDEIEEVPSEDSTPAEYSDTDIWEYDPEEVPAAA</sequence>
<evidence type="ECO:0000313" key="2">
    <source>
        <dbReference type="EMBL" id="KAK7255733.1"/>
    </source>
</evidence>
<evidence type="ECO:0000256" key="1">
    <source>
        <dbReference type="SAM" id="MobiDB-lite"/>
    </source>
</evidence>
<feature type="compositionally biased region" description="Acidic residues" evidence="1">
    <location>
        <begin position="77"/>
        <end position="93"/>
    </location>
</feature>
<reference evidence="2 3" key="1">
    <citation type="submission" date="2024-01" db="EMBL/GenBank/DDBJ databases">
        <title>The genomes of 5 underutilized Papilionoideae crops provide insights into root nodulation and disease resistanc.</title>
        <authorList>
            <person name="Yuan L."/>
        </authorList>
    </citation>
    <scope>NUCLEOTIDE SEQUENCE [LARGE SCALE GENOMIC DNA]</scope>
    <source>
        <strain evidence="2">ZHUSHIDOU_FW_LH</strain>
        <tissue evidence="2">Leaf</tissue>
    </source>
</reference>
<name>A0AAN9EEG1_CROPI</name>
<feature type="compositionally biased region" description="Acidic residues" evidence="1">
    <location>
        <begin position="59"/>
        <end position="68"/>
    </location>
</feature>